<dbReference type="Proteomes" id="UP000523079">
    <property type="component" value="Unassembled WGS sequence"/>
</dbReference>
<name>A0A7W3P5P6_9ACTN</name>
<dbReference type="Pfam" id="PF14325">
    <property type="entry name" value="DUF4383"/>
    <property type="match status" value="1"/>
</dbReference>
<gene>
    <name evidence="3" type="ORF">FHX74_001690</name>
</gene>
<evidence type="ECO:0000313" key="3">
    <source>
        <dbReference type="EMBL" id="MBA8794085.1"/>
    </source>
</evidence>
<keyword evidence="2" id="KW-0472">Membrane</keyword>
<proteinExistence type="predicted"/>
<feature type="transmembrane region" description="Helical" evidence="2">
    <location>
        <begin position="93"/>
        <end position="114"/>
    </location>
</feature>
<organism evidence="3 4">
    <name type="scientific">Microlunatus kandeliicorticis</name>
    <dbReference type="NCBI Taxonomy" id="1759536"/>
    <lineage>
        <taxon>Bacteria</taxon>
        <taxon>Bacillati</taxon>
        <taxon>Actinomycetota</taxon>
        <taxon>Actinomycetes</taxon>
        <taxon>Propionibacteriales</taxon>
        <taxon>Propionibacteriaceae</taxon>
        <taxon>Microlunatus</taxon>
    </lineage>
</organism>
<evidence type="ECO:0000313" key="4">
    <source>
        <dbReference type="Proteomes" id="UP000523079"/>
    </source>
</evidence>
<dbReference type="AlphaFoldDB" id="A0A7W3P5P6"/>
<dbReference type="RefSeq" id="WP_182559604.1">
    <property type="nucleotide sequence ID" value="NZ_JACGWT010000002.1"/>
</dbReference>
<evidence type="ECO:0000256" key="1">
    <source>
        <dbReference type="SAM" id="MobiDB-lite"/>
    </source>
</evidence>
<feature type="region of interest" description="Disordered" evidence="1">
    <location>
        <begin position="185"/>
        <end position="208"/>
    </location>
</feature>
<feature type="transmembrane region" description="Helical" evidence="2">
    <location>
        <begin position="61"/>
        <end position="81"/>
    </location>
</feature>
<keyword evidence="4" id="KW-1185">Reference proteome</keyword>
<dbReference type="EMBL" id="JACGWT010000002">
    <property type="protein sequence ID" value="MBA8794085.1"/>
    <property type="molecule type" value="Genomic_DNA"/>
</dbReference>
<keyword evidence="2" id="KW-0812">Transmembrane</keyword>
<reference evidence="3 4" key="1">
    <citation type="submission" date="2020-07" db="EMBL/GenBank/DDBJ databases">
        <title>Sequencing the genomes of 1000 actinobacteria strains.</title>
        <authorList>
            <person name="Klenk H.-P."/>
        </authorList>
    </citation>
    <scope>NUCLEOTIDE SEQUENCE [LARGE SCALE GENOMIC DNA]</scope>
    <source>
        <strain evidence="3 4">DSM 100723</strain>
    </source>
</reference>
<evidence type="ECO:0008006" key="5">
    <source>
        <dbReference type="Google" id="ProtNLM"/>
    </source>
</evidence>
<protein>
    <recommendedName>
        <fullName evidence="5">DUF4383 domain-containing protein</fullName>
    </recommendedName>
</protein>
<evidence type="ECO:0000256" key="2">
    <source>
        <dbReference type="SAM" id="Phobius"/>
    </source>
</evidence>
<feature type="transmembrane region" description="Helical" evidence="2">
    <location>
        <begin position="21"/>
        <end position="41"/>
    </location>
</feature>
<accession>A0A7W3P5P6</accession>
<feature type="transmembrane region" description="Helical" evidence="2">
    <location>
        <begin position="126"/>
        <end position="145"/>
    </location>
</feature>
<keyword evidence="2" id="KW-1133">Transmembrane helix</keyword>
<sequence length="208" mass="21544">MTRWSDDGRPTGPRIAPVQRGAGLLAFVLCAAGVLGFVPGVTEHLDRLAVAGPGSQAELFGLVRVSVLVNALHLVAGGLGLRAVRRGPASSVRYLAGLAVVFFLMFACGVETRAGSAANFLPVDDAATFVNIATVVVALVFMIFLNRTGPDVVREVYVSPDLPSGEPPAWVDAPVVIAPPVDLRGATVTGREPPQAITKTASPGDKNP</sequence>
<comment type="caution">
    <text evidence="3">The sequence shown here is derived from an EMBL/GenBank/DDBJ whole genome shotgun (WGS) entry which is preliminary data.</text>
</comment>